<dbReference type="EMBL" id="JACNYK010000006">
    <property type="protein sequence ID" value="MBD1427327.1"/>
    <property type="molecule type" value="Genomic_DNA"/>
</dbReference>
<evidence type="ECO:0000313" key="2">
    <source>
        <dbReference type="Proteomes" id="UP000606494"/>
    </source>
</evidence>
<dbReference type="Pfam" id="PF12771">
    <property type="entry name" value="SusD-like_2"/>
    <property type="match status" value="1"/>
</dbReference>
<proteinExistence type="predicted"/>
<dbReference type="PROSITE" id="PS51257">
    <property type="entry name" value="PROKAR_LIPOPROTEIN"/>
    <property type="match status" value="1"/>
</dbReference>
<keyword evidence="2" id="KW-1185">Reference proteome</keyword>
<protein>
    <submittedName>
        <fullName evidence="1">SusD/RagB family nutrient-binding outer membrane lipoprotein</fullName>
    </submittedName>
</protein>
<comment type="caution">
    <text evidence="1">The sequence shown here is derived from an EMBL/GenBank/DDBJ whole genome shotgun (WGS) entry which is preliminary data.</text>
</comment>
<gene>
    <name evidence="1" type="ORF">H8B17_17245</name>
</gene>
<evidence type="ECO:0000313" key="1">
    <source>
        <dbReference type="EMBL" id="MBD1427327.1"/>
    </source>
</evidence>
<dbReference type="SUPFAM" id="SSF48452">
    <property type="entry name" value="TPR-like"/>
    <property type="match status" value="1"/>
</dbReference>
<reference evidence="1 2" key="1">
    <citation type="submission" date="2020-08" db="EMBL/GenBank/DDBJ databases">
        <title>Sphingobacterium sp. DN00404 isolated from aquaculture water.</title>
        <authorList>
            <person name="Zhang M."/>
        </authorList>
    </citation>
    <scope>NUCLEOTIDE SEQUENCE [LARGE SCALE GENOMIC DNA]</scope>
    <source>
        <strain evidence="1 2">KCTC 32294</strain>
    </source>
</reference>
<name>A0ABR7Y7Q1_9SPHI</name>
<accession>A0ABR7Y7Q1</accession>
<sequence>MKTKIKTLVFGALCFGASGCTHNFEEINKNPNLIDQISPGTLVNEIIYNMAANNVTNHYNVNCQLMQVQLPYPAYYGGVQRYQILETTGDSQWNAAYRWAKNVDEMRQSAEAEGANNYLAIALTLNAWIYSNLTDTFGHVPFTEASRAEEGIIQAKYDDQEAIYTQLLADLETANSLYDHDVKMVFGTDILFANSSELWQKFTNSLRLRLLLRVSDVRPTAYEELKAILNDPASNPIIAQASESAILQVTGITPNLSPWSRPLDFSNQHAVGEFFIETLNALEDPRRPFYVGKARRETTDIGYKGIPSGYDNENFNYSPSYMNNQQVVPPMIIPILTYAEVEFIQAELAQKKHGNDAEKHFQQGIRAAIELWTEAPLPERYFDQELAQYDGTLERIMLHKYLALYFTDNQQWAEQRRTGYPVLPTTNAMLNDGKLPSRLLYPSLQPVYNPVNYEAAAASMGGDDINSKVWWDIH</sequence>
<dbReference type="Proteomes" id="UP000606494">
    <property type="component" value="Unassembled WGS sequence"/>
</dbReference>
<dbReference type="Gene3D" id="1.25.40.390">
    <property type="match status" value="1"/>
</dbReference>
<dbReference type="InterPro" id="IPR011990">
    <property type="entry name" value="TPR-like_helical_dom_sf"/>
</dbReference>
<keyword evidence="1" id="KW-0449">Lipoprotein</keyword>
<dbReference type="InterPro" id="IPR041662">
    <property type="entry name" value="SusD-like_2"/>
</dbReference>
<organism evidence="1 2">
    <name type="scientific">Sphingobacterium arenae</name>
    <dbReference type="NCBI Taxonomy" id="1280598"/>
    <lineage>
        <taxon>Bacteria</taxon>
        <taxon>Pseudomonadati</taxon>
        <taxon>Bacteroidota</taxon>
        <taxon>Sphingobacteriia</taxon>
        <taxon>Sphingobacteriales</taxon>
        <taxon>Sphingobacteriaceae</taxon>
        <taxon>Sphingobacterium</taxon>
    </lineage>
</organism>
<dbReference type="RefSeq" id="WP_190310483.1">
    <property type="nucleotide sequence ID" value="NZ_JACNYK010000006.1"/>
</dbReference>